<dbReference type="AlphaFoldDB" id="A0A8C8D9T7"/>
<accession>A0A8C8D9T7</accession>
<keyword evidence="4" id="KW-1185">Reference proteome</keyword>
<proteinExistence type="predicted"/>
<evidence type="ECO:0000256" key="1">
    <source>
        <dbReference type="SAM" id="MobiDB-lite"/>
    </source>
</evidence>
<dbReference type="Pfam" id="PF01740">
    <property type="entry name" value="STAS"/>
    <property type="match status" value="1"/>
</dbReference>
<evidence type="ECO:0000259" key="2">
    <source>
        <dbReference type="PROSITE" id="PS50801"/>
    </source>
</evidence>
<dbReference type="Ensembl" id="ENSOTST00005025854.2">
    <property type="protein sequence ID" value="ENSOTSP00005023882.1"/>
    <property type="gene ID" value="ENSOTSG00005011329.2"/>
</dbReference>
<reference evidence="3" key="1">
    <citation type="submission" date="2025-08" db="UniProtKB">
        <authorList>
            <consortium name="Ensembl"/>
        </authorList>
    </citation>
    <scope>IDENTIFICATION</scope>
</reference>
<dbReference type="GO" id="GO:0016020">
    <property type="term" value="C:membrane"/>
    <property type="evidence" value="ECO:0007669"/>
    <property type="project" value="InterPro"/>
</dbReference>
<dbReference type="GO" id="GO:0055085">
    <property type="term" value="P:transmembrane transport"/>
    <property type="evidence" value="ECO:0007669"/>
    <property type="project" value="InterPro"/>
</dbReference>
<dbReference type="Gene3D" id="3.30.750.24">
    <property type="entry name" value="STAS domain"/>
    <property type="match status" value="1"/>
</dbReference>
<dbReference type="PROSITE" id="PS50801">
    <property type="entry name" value="STAS"/>
    <property type="match status" value="1"/>
</dbReference>
<reference evidence="3" key="2">
    <citation type="submission" date="2025-09" db="UniProtKB">
        <authorList>
            <consortium name="Ensembl"/>
        </authorList>
    </citation>
    <scope>IDENTIFICATION</scope>
</reference>
<organism evidence="3 4">
    <name type="scientific">Oncorhynchus tshawytscha</name>
    <name type="common">Chinook salmon</name>
    <name type="synonym">Salmo tshawytscha</name>
    <dbReference type="NCBI Taxonomy" id="74940"/>
    <lineage>
        <taxon>Eukaryota</taxon>
        <taxon>Metazoa</taxon>
        <taxon>Chordata</taxon>
        <taxon>Craniata</taxon>
        <taxon>Vertebrata</taxon>
        <taxon>Euteleostomi</taxon>
        <taxon>Actinopterygii</taxon>
        <taxon>Neopterygii</taxon>
        <taxon>Teleostei</taxon>
        <taxon>Protacanthopterygii</taxon>
        <taxon>Salmoniformes</taxon>
        <taxon>Salmonidae</taxon>
        <taxon>Salmoninae</taxon>
        <taxon>Oncorhynchus</taxon>
    </lineage>
</organism>
<feature type="domain" description="STAS" evidence="2">
    <location>
        <begin position="50"/>
        <end position="120"/>
    </location>
</feature>
<name>A0A8C8D9T7_ONCTS</name>
<dbReference type="CDD" id="cd07042">
    <property type="entry name" value="STAS_SulP_like_sulfate_transporter"/>
    <property type="match status" value="1"/>
</dbReference>
<dbReference type="SUPFAM" id="SSF52091">
    <property type="entry name" value="SpoIIaa-like"/>
    <property type="match status" value="1"/>
</dbReference>
<dbReference type="InterPro" id="IPR036513">
    <property type="entry name" value="STAS_dom_sf"/>
</dbReference>
<evidence type="ECO:0000313" key="4">
    <source>
        <dbReference type="Proteomes" id="UP000694402"/>
    </source>
</evidence>
<dbReference type="InterPro" id="IPR002645">
    <property type="entry name" value="STAS_dom"/>
</dbReference>
<dbReference type="Proteomes" id="UP000694402">
    <property type="component" value="Unassembled WGS sequence"/>
</dbReference>
<dbReference type="PANTHER" id="PTHR11814">
    <property type="entry name" value="SULFATE TRANSPORTER"/>
    <property type="match status" value="1"/>
</dbReference>
<feature type="region of interest" description="Disordered" evidence="1">
    <location>
        <begin position="126"/>
        <end position="150"/>
    </location>
</feature>
<sequence>VLQVRKCMRTKQEEVAMTAGEEGRTKINKETELTTATKIFLPNQVNFYSVVIDCSPVLFLDTAGVNALKDVCKDYKELGHQVFLAQCNTSVLESLDRGGYYPKEEKENMFFTISNSVHYSQSLSSQNGECDPQEILNPPTRISGETREFI</sequence>
<dbReference type="GeneTree" id="ENSGT01050000247992"/>
<protein>
    <recommendedName>
        <fullName evidence="2">STAS domain-containing protein</fullName>
    </recommendedName>
</protein>
<evidence type="ECO:0000313" key="3">
    <source>
        <dbReference type="Ensembl" id="ENSOTSP00005023882.1"/>
    </source>
</evidence>
<dbReference type="InterPro" id="IPR001902">
    <property type="entry name" value="SLC26A/SulP_fam"/>
</dbReference>